<organism evidence="1 2">
    <name type="scientific">Chthoniobacter flavus Ellin428</name>
    <dbReference type="NCBI Taxonomy" id="497964"/>
    <lineage>
        <taxon>Bacteria</taxon>
        <taxon>Pseudomonadati</taxon>
        <taxon>Verrucomicrobiota</taxon>
        <taxon>Spartobacteria</taxon>
        <taxon>Chthoniobacterales</taxon>
        <taxon>Chthoniobacteraceae</taxon>
        <taxon>Chthoniobacter</taxon>
    </lineage>
</organism>
<name>B4D5L6_9BACT</name>
<dbReference type="AlphaFoldDB" id="B4D5L6"/>
<dbReference type="InParanoid" id="B4D5L6"/>
<accession>B4D5L6</accession>
<gene>
    <name evidence="1" type="ORF">CfE428DRAFT_4205</name>
</gene>
<dbReference type="EMBL" id="ABVL01000013">
    <property type="protein sequence ID" value="EDY18421.1"/>
    <property type="molecule type" value="Genomic_DNA"/>
</dbReference>
<evidence type="ECO:0000313" key="2">
    <source>
        <dbReference type="Proteomes" id="UP000005824"/>
    </source>
</evidence>
<dbReference type="RefSeq" id="WP_006981529.1">
    <property type="nucleotide sequence ID" value="NZ_ABVL01000013.1"/>
</dbReference>
<dbReference type="Proteomes" id="UP000005824">
    <property type="component" value="Unassembled WGS sequence"/>
</dbReference>
<proteinExistence type="predicted"/>
<keyword evidence="2" id="KW-1185">Reference proteome</keyword>
<evidence type="ECO:0000313" key="1">
    <source>
        <dbReference type="EMBL" id="EDY18421.1"/>
    </source>
</evidence>
<comment type="caution">
    <text evidence="1">The sequence shown here is derived from an EMBL/GenBank/DDBJ whole genome shotgun (WGS) entry which is preliminary data.</text>
</comment>
<sequence>MPDADALLMQAQQAQRIIVETQAAEDARLEYTKHANTAGRLYRLKTNDDFIWFLQEFVEPLIEAEDKILNDLETPTARRDIACQRKHIARVIRGLAEAKHTEFLAKANPN</sequence>
<protein>
    <submittedName>
        <fullName evidence="1">Uncharacterized protein</fullName>
    </submittedName>
</protein>
<reference evidence="1 2" key="1">
    <citation type="journal article" date="2011" name="J. Bacteriol.">
        <title>Genome sequence of Chthoniobacter flavus Ellin428, an aerobic heterotrophic soil bacterium.</title>
        <authorList>
            <person name="Kant R."/>
            <person name="van Passel M.W."/>
            <person name="Palva A."/>
            <person name="Lucas S."/>
            <person name="Lapidus A."/>
            <person name="Glavina Del Rio T."/>
            <person name="Dalin E."/>
            <person name="Tice H."/>
            <person name="Bruce D."/>
            <person name="Goodwin L."/>
            <person name="Pitluck S."/>
            <person name="Larimer F.W."/>
            <person name="Land M.L."/>
            <person name="Hauser L."/>
            <person name="Sangwan P."/>
            <person name="de Vos W.M."/>
            <person name="Janssen P.H."/>
            <person name="Smidt H."/>
        </authorList>
    </citation>
    <scope>NUCLEOTIDE SEQUENCE [LARGE SCALE GENOMIC DNA]</scope>
    <source>
        <strain evidence="1 2">Ellin428</strain>
    </source>
</reference>